<keyword evidence="3" id="KW-1185">Reference proteome</keyword>
<evidence type="ECO:0000313" key="3">
    <source>
        <dbReference type="Proteomes" id="UP000708208"/>
    </source>
</evidence>
<protein>
    <submittedName>
        <fullName evidence="2">Uncharacterized protein</fullName>
    </submittedName>
</protein>
<feature type="chain" id="PRO_5035178345" evidence="1">
    <location>
        <begin position="20"/>
        <end position="299"/>
    </location>
</feature>
<dbReference type="AlphaFoldDB" id="A0A8J2NS30"/>
<accession>A0A8J2NS30</accession>
<organism evidence="2 3">
    <name type="scientific">Allacma fusca</name>
    <dbReference type="NCBI Taxonomy" id="39272"/>
    <lineage>
        <taxon>Eukaryota</taxon>
        <taxon>Metazoa</taxon>
        <taxon>Ecdysozoa</taxon>
        <taxon>Arthropoda</taxon>
        <taxon>Hexapoda</taxon>
        <taxon>Collembola</taxon>
        <taxon>Symphypleona</taxon>
        <taxon>Sminthuridae</taxon>
        <taxon>Allacma</taxon>
    </lineage>
</organism>
<proteinExistence type="predicted"/>
<evidence type="ECO:0000313" key="2">
    <source>
        <dbReference type="EMBL" id="CAG7665727.1"/>
    </source>
</evidence>
<dbReference type="EMBL" id="CAJVCH010009065">
    <property type="protein sequence ID" value="CAG7665727.1"/>
    <property type="molecule type" value="Genomic_DNA"/>
</dbReference>
<keyword evidence="1" id="KW-0732">Signal</keyword>
<gene>
    <name evidence="2" type="ORF">AFUS01_LOCUS1634</name>
</gene>
<name>A0A8J2NS30_9HEXA</name>
<comment type="caution">
    <text evidence="2">The sequence shown here is derived from an EMBL/GenBank/DDBJ whole genome shotgun (WGS) entry which is preliminary data.</text>
</comment>
<reference evidence="2" key="1">
    <citation type="submission" date="2021-06" db="EMBL/GenBank/DDBJ databases">
        <authorList>
            <person name="Hodson N. C."/>
            <person name="Mongue J. A."/>
            <person name="Jaron S. K."/>
        </authorList>
    </citation>
    <scope>NUCLEOTIDE SEQUENCE</scope>
</reference>
<evidence type="ECO:0000256" key="1">
    <source>
        <dbReference type="SAM" id="SignalP"/>
    </source>
</evidence>
<sequence>MKYFLVLVCVSIDILGCLAVPTKRTNVNFLDSALRSKPRAKLYFEKNHRGPKISFEQAELLEVDGCFLKNRPGKPVKSISPLGTCLRLFELPYCSGRSLAVYPGSPYLNDLQTNVNFKVKSLGPCLENEFENAKVVKKDGKQQILKDPALLQSYDSIPDILLFDGTDKLLVEHSDIERVEVYPGEFYFHGMKNQRLDFIWARVNSSMNLQVFFEKLRTSLKEGVRGSEVDLGKMDKGSFEDTFALDLCQVMWNIETAADEEIDLFINFLYSNESDAKPRASSYSIQSESVIKNGLVKIL</sequence>
<feature type="signal peptide" evidence="1">
    <location>
        <begin position="1"/>
        <end position="19"/>
    </location>
</feature>
<dbReference type="Proteomes" id="UP000708208">
    <property type="component" value="Unassembled WGS sequence"/>
</dbReference>